<keyword evidence="1 5" id="KW-0560">Oxidoreductase</keyword>
<reference evidence="5 6" key="1">
    <citation type="submission" date="2023-10" db="EMBL/GenBank/DDBJ databases">
        <title>Development of a sustainable strategy for remediation of hydrocarbon-contaminated territories based on the waste exchange concept.</title>
        <authorList>
            <person name="Krivoruchko A."/>
        </authorList>
    </citation>
    <scope>NUCLEOTIDE SEQUENCE</scope>
    <source>
        <strain evidence="4 6">IEGM 1266</strain>
        <strain evidence="5">IEGM 1279</strain>
    </source>
</reference>
<accession>A0AAE4R362</accession>
<keyword evidence="2" id="KW-0503">Monooxygenase</keyword>
<evidence type="ECO:0000259" key="3">
    <source>
        <dbReference type="Pfam" id="PF00296"/>
    </source>
</evidence>
<evidence type="ECO:0000313" key="5">
    <source>
        <dbReference type="EMBL" id="MDV6310932.1"/>
    </source>
</evidence>
<evidence type="ECO:0000256" key="1">
    <source>
        <dbReference type="ARBA" id="ARBA00023002"/>
    </source>
</evidence>
<dbReference type="Proteomes" id="UP001185779">
    <property type="component" value="Unassembled WGS sequence"/>
</dbReference>
<name>A0AAE4R362_9ACTN</name>
<evidence type="ECO:0000313" key="4">
    <source>
        <dbReference type="EMBL" id="MDV6306735.1"/>
    </source>
</evidence>
<dbReference type="GO" id="GO:0016705">
    <property type="term" value="F:oxidoreductase activity, acting on paired donors, with incorporation or reduction of molecular oxygen"/>
    <property type="evidence" value="ECO:0007669"/>
    <property type="project" value="InterPro"/>
</dbReference>
<feature type="domain" description="Luciferase-like" evidence="3">
    <location>
        <begin position="1"/>
        <end position="321"/>
    </location>
</feature>
<keyword evidence="6" id="KW-1185">Reference proteome</keyword>
<dbReference type="PANTHER" id="PTHR30137">
    <property type="entry name" value="LUCIFERASE-LIKE MONOOXYGENASE"/>
    <property type="match status" value="1"/>
</dbReference>
<evidence type="ECO:0000313" key="6">
    <source>
        <dbReference type="Proteomes" id="UP001185779"/>
    </source>
</evidence>
<protein>
    <submittedName>
        <fullName evidence="5">LLM class flavin-dependent oxidoreductase</fullName>
        <ecNumber evidence="5">1.-.-.-</ecNumber>
    </submittedName>
</protein>
<dbReference type="InterPro" id="IPR011251">
    <property type="entry name" value="Luciferase-like_dom"/>
</dbReference>
<evidence type="ECO:0000256" key="2">
    <source>
        <dbReference type="ARBA" id="ARBA00023033"/>
    </source>
</evidence>
<dbReference type="Gene3D" id="3.20.20.30">
    <property type="entry name" value="Luciferase-like domain"/>
    <property type="match status" value="1"/>
</dbReference>
<dbReference type="PANTHER" id="PTHR30137:SF8">
    <property type="entry name" value="BLR5498 PROTEIN"/>
    <property type="match status" value="1"/>
</dbReference>
<dbReference type="EMBL" id="JAWLKH010000002">
    <property type="protein sequence ID" value="MDV6310932.1"/>
    <property type="molecule type" value="Genomic_DNA"/>
</dbReference>
<sequence length="392" mass="43629">MKFSLFYVLESPDRDFRRAYEEMLSQVEIAERLGFEGVWLAEHHGSAYGSMPSPQVAAAAIASRTSRMRIGIAVSNLTLAWPVRIAEDFAMVDVISGGRLDFGVGRGYQPHEFRAMGVADKQDVSREVFDEAFQIVTGLWTKAIGEPYTFHGKHFHIDGVDCRPTPLQRPTPPIYVASISPETFDLVADHGHNMLVTPTLMTLPELNGFVVGAKRTLMHRGRDPLSLDFPMNWQIHLAEDDALAVRRARPSLEWYFDNVMSAVPQGVATPAGYERYAALAEAAAEGAMSLTGLREGGVCYVGDPDGLIRDIEILREETGLDHLICWMRFGGMAHEDVVRSMELLADQVMPHFADAPPLVPRALRNEEPATQADKFFEIEFDEEGEVHELSRG</sequence>
<dbReference type="AlphaFoldDB" id="A0AAE4R362"/>
<evidence type="ECO:0000313" key="7">
    <source>
        <dbReference type="Proteomes" id="UP001185922"/>
    </source>
</evidence>
<dbReference type="Proteomes" id="UP001185922">
    <property type="component" value="Unassembled WGS sequence"/>
</dbReference>
<proteinExistence type="predicted"/>
<dbReference type="RefSeq" id="WP_024500308.1">
    <property type="nucleotide sequence ID" value="NZ_CP096596.1"/>
</dbReference>
<dbReference type="InterPro" id="IPR036661">
    <property type="entry name" value="Luciferase-like_sf"/>
</dbReference>
<gene>
    <name evidence="4" type="ORF">R3P94_05145</name>
    <name evidence="5" type="ORF">R3Q15_03275</name>
</gene>
<dbReference type="GO" id="GO:0005829">
    <property type="term" value="C:cytosol"/>
    <property type="evidence" value="ECO:0007669"/>
    <property type="project" value="TreeGrafter"/>
</dbReference>
<dbReference type="GO" id="GO:0004497">
    <property type="term" value="F:monooxygenase activity"/>
    <property type="evidence" value="ECO:0007669"/>
    <property type="project" value="UniProtKB-KW"/>
</dbReference>
<dbReference type="InterPro" id="IPR050766">
    <property type="entry name" value="Bact_Lucif_Oxidored"/>
</dbReference>
<dbReference type="EMBL" id="JAWLKI010000004">
    <property type="protein sequence ID" value="MDV6306735.1"/>
    <property type="molecule type" value="Genomic_DNA"/>
</dbReference>
<dbReference type="SUPFAM" id="SSF51679">
    <property type="entry name" value="Bacterial luciferase-like"/>
    <property type="match status" value="1"/>
</dbReference>
<organism evidence="5 7">
    <name type="scientific">Gordonia amicalis</name>
    <dbReference type="NCBI Taxonomy" id="89053"/>
    <lineage>
        <taxon>Bacteria</taxon>
        <taxon>Bacillati</taxon>
        <taxon>Actinomycetota</taxon>
        <taxon>Actinomycetes</taxon>
        <taxon>Mycobacteriales</taxon>
        <taxon>Gordoniaceae</taxon>
        <taxon>Gordonia</taxon>
    </lineage>
</organism>
<dbReference type="EC" id="1.-.-.-" evidence="5"/>
<comment type="caution">
    <text evidence="5">The sequence shown here is derived from an EMBL/GenBank/DDBJ whole genome shotgun (WGS) entry which is preliminary data.</text>
</comment>
<dbReference type="Pfam" id="PF00296">
    <property type="entry name" value="Bac_luciferase"/>
    <property type="match status" value="1"/>
</dbReference>